<feature type="domain" description="Transcription factor IIIC subunit 5 HTH" evidence="6">
    <location>
        <begin position="202"/>
        <end position="364"/>
    </location>
</feature>
<evidence type="ECO:0000256" key="3">
    <source>
        <dbReference type="ARBA" id="ARBA00023163"/>
    </source>
</evidence>
<dbReference type="Pfam" id="PF17682">
    <property type="entry name" value="Tau95_N"/>
    <property type="match status" value="1"/>
</dbReference>
<feature type="compositionally biased region" description="Acidic residues" evidence="5">
    <location>
        <begin position="495"/>
        <end position="528"/>
    </location>
</feature>
<evidence type="ECO:0000313" key="8">
    <source>
        <dbReference type="EMBL" id="CAG85090.2"/>
    </source>
</evidence>
<dbReference type="FunCoup" id="Q6BXH0">
    <property type="interactions" value="48"/>
</dbReference>
<evidence type="ECO:0000256" key="2">
    <source>
        <dbReference type="ARBA" id="ARBA00023125"/>
    </source>
</evidence>
<keyword evidence="2" id="KW-0238">DNA-binding</keyword>
<dbReference type="InParanoid" id="Q6BXH0"/>
<name>Q6BXH0_DEBHA</name>
<evidence type="ECO:0000256" key="1">
    <source>
        <dbReference type="ARBA" id="ARBA00004123"/>
    </source>
</evidence>
<dbReference type="InterPro" id="IPR041499">
    <property type="entry name" value="Tfc1/Sfc1_N"/>
</dbReference>
<dbReference type="PANTHER" id="PTHR13230:SF5">
    <property type="entry name" value="GENERAL TRANSCRIPTION FACTOR 3C POLYPEPTIDE 5"/>
    <property type="match status" value="1"/>
</dbReference>
<dbReference type="InterPro" id="IPR040454">
    <property type="entry name" value="TF_IIIC_Tfc1/Sfc1"/>
</dbReference>
<reference evidence="8 9" key="1">
    <citation type="journal article" date="2004" name="Nature">
        <title>Genome evolution in yeasts.</title>
        <authorList>
            <consortium name="Genolevures"/>
            <person name="Dujon B."/>
            <person name="Sherman D."/>
            <person name="Fischer G."/>
            <person name="Durrens P."/>
            <person name="Casaregola S."/>
            <person name="Lafontaine I."/>
            <person name="de Montigny J."/>
            <person name="Marck C."/>
            <person name="Neuveglise C."/>
            <person name="Talla E."/>
            <person name="Goffard N."/>
            <person name="Frangeul L."/>
            <person name="Aigle M."/>
            <person name="Anthouard V."/>
            <person name="Babour A."/>
            <person name="Barbe V."/>
            <person name="Barnay S."/>
            <person name="Blanchin S."/>
            <person name="Beckerich J.M."/>
            <person name="Beyne E."/>
            <person name="Bleykasten C."/>
            <person name="Boisrame A."/>
            <person name="Boyer J."/>
            <person name="Cattolico L."/>
            <person name="Confanioleri F."/>
            <person name="de Daruvar A."/>
            <person name="Despons L."/>
            <person name="Fabre E."/>
            <person name="Fairhead C."/>
            <person name="Ferry-Dumazet H."/>
            <person name="Groppi A."/>
            <person name="Hantraye F."/>
            <person name="Hennequin C."/>
            <person name="Jauniaux N."/>
            <person name="Joyet P."/>
            <person name="Kachouri R."/>
            <person name="Kerrest A."/>
            <person name="Koszul R."/>
            <person name="Lemaire M."/>
            <person name="Lesur I."/>
            <person name="Ma L."/>
            <person name="Muller H."/>
            <person name="Nicaud J.M."/>
            <person name="Nikolski M."/>
            <person name="Oztas S."/>
            <person name="Ozier-Kalogeropoulos O."/>
            <person name="Pellenz S."/>
            <person name="Potier S."/>
            <person name="Richard G.F."/>
            <person name="Straub M.L."/>
            <person name="Suleau A."/>
            <person name="Swennene D."/>
            <person name="Tekaia F."/>
            <person name="Wesolowski-Louvel M."/>
            <person name="Westhof E."/>
            <person name="Wirth B."/>
            <person name="Zeniou-Meyer M."/>
            <person name="Zivanovic I."/>
            <person name="Bolotin-Fukuhara M."/>
            <person name="Thierry A."/>
            <person name="Bouchier C."/>
            <person name="Caudron B."/>
            <person name="Scarpelli C."/>
            <person name="Gaillardin C."/>
            <person name="Weissenbach J."/>
            <person name="Wincker P."/>
            <person name="Souciet J.L."/>
        </authorList>
    </citation>
    <scope>NUCLEOTIDE SEQUENCE [LARGE SCALE GENOMIC DNA]</scope>
    <source>
        <strain evidence="9">ATCC 36239 / CBS 767 / BCRC 21394 / JCM 1990 / NBRC 0083 / IGC 2968</strain>
    </source>
</reference>
<dbReference type="Proteomes" id="UP000000599">
    <property type="component" value="Chromosome B"/>
</dbReference>
<dbReference type="GO" id="GO:0001003">
    <property type="term" value="F:RNA polymerase III type 2 promoter sequence-specific DNA binding"/>
    <property type="evidence" value="ECO:0007669"/>
    <property type="project" value="TreeGrafter"/>
</dbReference>
<dbReference type="OMA" id="PWRNTYI"/>
<gene>
    <name evidence="8" type="ordered locus">DEHA2B03102g</name>
</gene>
<evidence type="ECO:0000259" key="7">
    <source>
        <dbReference type="Pfam" id="PF17682"/>
    </source>
</evidence>
<dbReference type="InterPro" id="IPR019136">
    <property type="entry name" value="TF_IIIC_su-5_HTH"/>
</dbReference>
<keyword evidence="3" id="KW-0804">Transcription</keyword>
<dbReference type="GeneID" id="2913139"/>
<dbReference type="Pfam" id="PF09734">
    <property type="entry name" value="Tau95"/>
    <property type="match status" value="1"/>
</dbReference>
<evidence type="ECO:0000313" key="9">
    <source>
        <dbReference type="Proteomes" id="UP000000599"/>
    </source>
</evidence>
<dbReference type="HOGENOM" id="CLU_020038_0_0_1"/>
<dbReference type="eggNOG" id="KOG2473">
    <property type="taxonomic scope" value="Eukaryota"/>
</dbReference>
<dbReference type="GO" id="GO:0006384">
    <property type="term" value="P:transcription initiation at RNA polymerase III promoter"/>
    <property type="evidence" value="ECO:0007669"/>
    <property type="project" value="InterPro"/>
</dbReference>
<dbReference type="AlphaFoldDB" id="Q6BXH0"/>
<proteinExistence type="predicted"/>
<keyword evidence="4" id="KW-0539">Nucleus</keyword>
<feature type="domain" description="Transcription factor IIIC subunit Tfc1/Sfc1 triple barrel" evidence="7">
    <location>
        <begin position="19"/>
        <end position="150"/>
    </location>
</feature>
<dbReference type="PANTHER" id="PTHR13230">
    <property type="entry name" value="GENERAL TRANSCRIPTION FACTOR IIIC, POLYPEPTIDE 5"/>
    <property type="match status" value="1"/>
</dbReference>
<accession>Q6BXH0</accession>
<dbReference type="GO" id="GO:0005634">
    <property type="term" value="C:nucleus"/>
    <property type="evidence" value="ECO:0007669"/>
    <property type="project" value="UniProtKB-SubCell"/>
</dbReference>
<dbReference type="InterPro" id="IPR042536">
    <property type="entry name" value="TFIIIC_tauA_Sfc1"/>
</dbReference>
<organism evidence="8 9">
    <name type="scientific">Debaryomyces hansenii (strain ATCC 36239 / CBS 767 / BCRC 21394 / JCM 1990 / NBRC 0083 / IGC 2968)</name>
    <name type="common">Yeast</name>
    <name type="synonym">Torulaspora hansenii</name>
    <dbReference type="NCBI Taxonomy" id="284592"/>
    <lineage>
        <taxon>Eukaryota</taxon>
        <taxon>Fungi</taxon>
        <taxon>Dikarya</taxon>
        <taxon>Ascomycota</taxon>
        <taxon>Saccharomycotina</taxon>
        <taxon>Pichiomycetes</taxon>
        <taxon>Debaryomycetaceae</taxon>
        <taxon>Debaryomyces</taxon>
    </lineage>
</organism>
<dbReference type="GO" id="GO:0000127">
    <property type="term" value="C:transcription factor TFIIIC complex"/>
    <property type="evidence" value="ECO:0007669"/>
    <property type="project" value="InterPro"/>
</dbReference>
<dbReference type="RefSeq" id="XP_457099.2">
    <property type="nucleotide sequence ID" value="XM_457099.1"/>
</dbReference>
<comment type="subcellular location">
    <subcellularLocation>
        <location evidence="1">Nucleus</location>
    </subcellularLocation>
</comment>
<evidence type="ECO:0000259" key="6">
    <source>
        <dbReference type="Pfam" id="PF09734"/>
    </source>
</evidence>
<keyword evidence="9" id="KW-1185">Reference proteome</keyword>
<dbReference type="STRING" id="284592.Q6BXH0"/>
<dbReference type="KEGG" id="dha:DEHA2B03102g"/>
<dbReference type="EMBL" id="CR382134">
    <property type="protein sequence ID" value="CAG85090.2"/>
    <property type="molecule type" value="Genomic_DNA"/>
</dbReference>
<sequence>MTDKRLAEKHSMDIPHVTAVELPLIVKNEDRAIAMIGGKEKISKVVNALDKPINTSGHSTNDNVLELRLRNDPFHHPVQSSMNTNEKVLLKVSIPKKSIPKDYYKNPSKYTVKQLLEINEEKKSSGHKVQPVAIINKTFSFKAMADFQVSTKTNAVVQEFNESVLDVQNYQGLKQYFDKHEQFSGISDYKSPENYLNNDHQLPPPPVFSPIRFPFDYKYQKNPLTTIVKDANSGEVRVVSKKNTQKLYTIIIDFYTEVIPNQAAPELLKNYETLSTTNLAVNSLDYNLLECIKWLKSIFDIKPIWLRKQLEDIVPQEMRRVIKQALPYVSYIYKSGPWRFCNVKFGVNPKDNRSFWKHQSEYFRIPGLHFNVTSKSNPQRILPNSIENVSANRALAVSEHLLFNGSKLPRTVTYQVGDILDTDITSLIQSAQEKLGDDFYRETPDFQDGWVNRQTMETVRRIIRYKLSKIVKEEPIEPAKVDKIINTDFTENADAMEVDVSEDDEIKPQGDDDVEEEDEEEENDDMESALDPSVTEENVLSRLNAIDDASANKLEGLLGFIKQDSLSKE</sequence>
<evidence type="ECO:0000256" key="4">
    <source>
        <dbReference type="ARBA" id="ARBA00023242"/>
    </source>
</evidence>
<evidence type="ECO:0000256" key="5">
    <source>
        <dbReference type="SAM" id="MobiDB-lite"/>
    </source>
</evidence>
<dbReference type="Gene3D" id="3.30.200.160">
    <property type="entry name" value="TFIIIC, subcomplex tauA, subunit Sfc1, barrel domain"/>
    <property type="match status" value="1"/>
</dbReference>
<dbReference type="OrthoDB" id="5598268at2759"/>
<dbReference type="GO" id="GO:0001002">
    <property type="term" value="F:RNA polymerase III type 1 promoter sequence-specific DNA binding"/>
    <property type="evidence" value="ECO:0007669"/>
    <property type="project" value="TreeGrafter"/>
</dbReference>
<protein>
    <submittedName>
        <fullName evidence="8">DEHA2B03102p</fullName>
    </submittedName>
</protein>
<feature type="region of interest" description="Disordered" evidence="5">
    <location>
        <begin position="495"/>
        <end position="535"/>
    </location>
</feature>